<dbReference type="EMBL" id="OX596086">
    <property type="protein sequence ID" value="CAM9944094.1"/>
    <property type="molecule type" value="Genomic_DNA"/>
</dbReference>
<sequence length="101" mass="11688">MWPFMTGFFHLHNDVHKILLCISTPFLFIQLYGCTTFCLFIIWTLELFPVWGYCATGSICVLVFVCLHFTRVCTSEWNPCQHSPSDILIITCVCIGVSLWF</sequence>
<name>A0AC59YS21_RANTA</name>
<accession>A0AC59YS21</accession>
<proteinExistence type="predicted"/>
<evidence type="ECO:0000313" key="1">
    <source>
        <dbReference type="EMBL" id="CAM9944094.1"/>
    </source>
</evidence>
<protein>
    <submittedName>
        <fullName evidence="1">Uncharacterized protein</fullName>
    </submittedName>
</protein>
<reference evidence="1" key="1">
    <citation type="submission" date="2023-05" db="EMBL/GenBank/DDBJ databases">
        <authorList>
            <consortium name="ELIXIR-Norway"/>
        </authorList>
    </citation>
    <scope>NUCLEOTIDE SEQUENCE</scope>
</reference>
<gene>
    <name evidence="1" type="ORF">MRATA1EN22A_LOCUS9729</name>
</gene>
<dbReference type="Proteomes" id="UP001162501">
    <property type="component" value="Chromosome 2"/>
</dbReference>
<organism evidence="1 2">
    <name type="scientific">Rangifer tarandus platyrhynchus</name>
    <name type="common">Svalbard reindeer</name>
    <dbReference type="NCBI Taxonomy" id="3082113"/>
    <lineage>
        <taxon>Eukaryota</taxon>
        <taxon>Metazoa</taxon>
        <taxon>Chordata</taxon>
        <taxon>Craniata</taxon>
        <taxon>Vertebrata</taxon>
        <taxon>Euteleostomi</taxon>
        <taxon>Mammalia</taxon>
        <taxon>Eutheria</taxon>
        <taxon>Laurasiatheria</taxon>
        <taxon>Artiodactyla</taxon>
        <taxon>Ruminantia</taxon>
        <taxon>Pecora</taxon>
        <taxon>Cervidae</taxon>
        <taxon>Odocoileinae</taxon>
        <taxon>Rangifer</taxon>
    </lineage>
</organism>
<evidence type="ECO:0000313" key="2">
    <source>
        <dbReference type="Proteomes" id="UP001162501"/>
    </source>
</evidence>
<reference evidence="1" key="2">
    <citation type="submission" date="2025-03" db="EMBL/GenBank/DDBJ databases">
        <authorList>
            <consortium name="ELIXIR-Norway"/>
            <consortium name="Elixir Norway"/>
        </authorList>
    </citation>
    <scope>NUCLEOTIDE SEQUENCE</scope>
</reference>